<dbReference type="Proteomes" id="UP000242972">
    <property type="component" value="Unassembled WGS sequence"/>
</dbReference>
<organism evidence="2 3">
    <name type="scientific">Sulfobacillus benefaciens</name>
    <dbReference type="NCBI Taxonomy" id="453960"/>
    <lineage>
        <taxon>Bacteria</taxon>
        <taxon>Bacillati</taxon>
        <taxon>Bacillota</taxon>
        <taxon>Clostridia</taxon>
        <taxon>Eubacteriales</taxon>
        <taxon>Clostridiales Family XVII. Incertae Sedis</taxon>
        <taxon>Sulfobacillus</taxon>
    </lineage>
</organism>
<comment type="caution">
    <text evidence="2">The sequence shown here is derived from an EMBL/GenBank/DDBJ whole genome shotgun (WGS) entry which is preliminary data.</text>
</comment>
<dbReference type="AlphaFoldDB" id="A0A2T2XJ43"/>
<dbReference type="EMBL" id="PXYW01000008">
    <property type="protein sequence ID" value="PSR34458.1"/>
    <property type="molecule type" value="Genomic_DNA"/>
</dbReference>
<dbReference type="PANTHER" id="PTHR33933:SF1">
    <property type="entry name" value="PROTEIN ADENYLYLTRANSFERASE MNTA-RELATED"/>
    <property type="match status" value="1"/>
</dbReference>
<dbReference type="InterPro" id="IPR043519">
    <property type="entry name" value="NT_sf"/>
</dbReference>
<evidence type="ECO:0000313" key="3">
    <source>
        <dbReference type="Proteomes" id="UP000242972"/>
    </source>
</evidence>
<proteinExistence type="predicted"/>
<protein>
    <recommendedName>
        <fullName evidence="1">Polymerase beta nucleotidyltransferase domain-containing protein</fullName>
    </recommendedName>
</protein>
<dbReference type="InterPro" id="IPR041633">
    <property type="entry name" value="Polbeta"/>
</dbReference>
<dbReference type="SUPFAM" id="SSF81301">
    <property type="entry name" value="Nucleotidyltransferase"/>
    <property type="match status" value="1"/>
</dbReference>
<feature type="domain" description="Polymerase beta nucleotidyltransferase" evidence="1">
    <location>
        <begin position="18"/>
        <end position="105"/>
    </location>
</feature>
<evidence type="ECO:0000259" key="1">
    <source>
        <dbReference type="Pfam" id="PF18765"/>
    </source>
</evidence>
<dbReference type="InterPro" id="IPR052548">
    <property type="entry name" value="Type_VII_TA_antitoxin"/>
</dbReference>
<dbReference type="Gene3D" id="3.30.460.10">
    <property type="entry name" value="Beta Polymerase, domain 2"/>
    <property type="match status" value="1"/>
</dbReference>
<accession>A0A2T2XJ43</accession>
<evidence type="ECO:0000313" key="2">
    <source>
        <dbReference type="EMBL" id="PSR34458.1"/>
    </source>
</evidence>
<gene>
    <name evidence="2" type="ORF">C7B46_04800</name>
</gene>
<dbReference type="CDD" id="cd05403">
    <property type="entry name" value="NT_KNTase_like"/>
    <property type="match status" value="1"/>
</dbReference>
<sequence length="117" mass="13349">MPMVTEELINGYVRKIVETVDPDAVILFGSHARNQASSESDIDLLVLYSGRRLREVQRKAYVALAGRTYAVDLIVRDPADLRERLKWPDPFVENILREGKVLYAKPHSPGMTLFRHS</sequence>
<dbReference type="Pfam" id="PF18765">
    <property type="entry name" value="Polbeta"/>
    <property type="match status" value="1"/>
</dbReference>
<reference evidence="2 3" key="1">
    <citation type="journal article" date="2014" name="BMC Genomics">
        <title>Comparison of environmental and isolate Sulfobacillus genomes reveals diverse carbon, sulfur, nitrogen, and hydrogen metabolisms.</title>
        <authorList>
            <person name="Justice N.B."/>
            <person name="Norman A."/>
            <person name="Brown C.T."/>
            <person name="Singh A."/>
            <person name="Thomas B.C."/>
            <person name="Banfield J.F."/>
        </authorList>
    </citation>
    <scope>NUCLEOTIDE SEQUENCE [LARGE SCALE GENOMIC DNA]</scope>
    <source>
        <strain evidence="2">AMDSBA4</strain>
    </source>
</reference>
<name>A0A2T2XJ43_9FIRM</name>
<dbReference type="PANTHER" id="PTHR33933">
    <property type="entry name" value="NUCLEOTIDYLTRANSFERASE"/>
    <property type="match status" value="1"/>
</dbReference>